<organism evidence="1">
    <name type="scientific">marine sediment metagenome</name>
    <dbReference type="NCBI Taxonomy" id="412755"/>
    <lineage>
        <taxon>unclassified sequences</taxon>
        <taxon>metagenomes</taxon>
        <taxon>ecological metagenomes</taxon>
    </lineage>
</organism>
<dbReference type="AlphaFoldDB" id="A0A0F9EGT6"/>
<proteinExistence type="predicted"/>
<dbReference type="EMBL" id="LAZR01025035">
    <property type="protein sequence ID" value="KKL73194.1"/>
    <property type="molecule type" value="Genomic_DNA"/>
</dbReference>
<sequence>TVDDAVFERLKDLKGDRSWEDFLVEAGLKYVKPEEEG</sequence>
<gene>
    <name evidence="1" type="ORF">LCGC14_2077300</name>
</gene>
<name>A0A0F9EGT6_9ZZZZ</name>
<accession>A0A0F9EGT6</accession>
<reference evidence="1" key="1">
    <citation type="journal article" date="2015" name="Nature">
        <title>Complex archaea that bridge the gap between prokaryotes and eukaryotes.</title>
        <authorList>
            <person name="Spang A."/>
            <person name="Saw J.H."/>
            <person name="Jorgensen S.L."/>
            <person name="Zaremba-Niedzwiedzka K."/>
            <person name="Martijn J."/>
            <person name="Lind A.E."/>
            <person name="van Eijk R."/>
            <person name="Schleper C."/>
            <person name="Guy L."/>
            <person name="Ettema T.J."/>
        </authorList>
    </citation>
    <scope>NUCLEOTIDE SEQUENCE</scope>
</reference>
<comment type="caution">
    <text evidence="1">The sequence shown here is derived from an EMBL/GenBank/DDBJ whole genome shotgun (WGS) entry which is preliminary data.</text>
</comment>
<evidence type="ECO:0000313" key="1">
    <source>
        <dbReference type="EMBL" id="KKL73194.1"/>
    </source>
</evidence>
<protein>
    <submittedName>
        <fullName evidence="1">Uncharacterized protein</fullName>
    </submittedName>
</protein>
<feature type="non-terminal residue" evidence="1">
    <location>
        <position position="1"/>
    </location>
</feature>